<dbReference type="KEGG" id="aal:EP13_03020"/>
<dbReference type="GO" id="GO:0005737">
    <property type="term" value="C:cytoplasm"/>
    <property type="evidence" value="ECO:0007669"/>
    <property type="project" value="UniProtKB-SubCell"/>
</dbReference>
<evidence type="ECO:0000259" key="8">
    <source>
        <dbReference type="SMART" id="SM00927"/>
    </source>
</evidence>
<dbReference type="eggNOG" id="COG3066">
    <property type="taxonomic scope" value="Bacteria"/>
</dbReference>
<evidence type="ECO:0000313" key="9">
    <source>
        <dbReference type="EMBL" id="AIF97745.1"/>
    </source>
</evidence>
<dbReference type="Proteomes" id="UP000056090">
    <property type="component" value="Chromosome"/>
</dbReference>
<dbReference type="NCBIfam" id="TIGR02248">
    <property type="entry name" value="mutH_TIGR"/>
    <property type="match status" value="1"/>
</dbReference>
<reference evidence="9 10" key="1">
    <citation type="submission" date="2014-06" db="EMBL/GenBank/DDBJ databases">
        <title>Genomes of Alteromonas australica, a world apart.</title>
        <authorList>
            <person name="Gonzaga A."/>
            <person name="Lopez-Perez M."/>
            <person name="Rodriguez-Valera F."/>
        </authorList>
    </citation>
    <scope>NUCLEOTIDE SEQUENCE [LARGE SCALE GENOMIC DNA]</scope>
    <source>
        <strain evidence="9 10">H 17</strain>
    </source>
</reference>
<dbReference type="InterPro" id="IPR004230">
    <property type="entry name" value="DNA_mismatch_repair_MutH"/>
</dbReference>
<comment type="subcellular location">
    <subcellularLocation>
        <location evidence="7">Cytoplasm</location>
    </subcellularLocation>
</comment>
<evidence type="ECO:0000256" key="3">
    <source>
        <dbReference type="ARBA" id="ARBA00022759"/>
    </source>
</evidence>
<protein>
    <recommendedName>
        <fullName evidence="7">DNA mismatch repair protein MutH</fullName>
    </recommendedName>
    <alternativeName>
        <fullName evidence="7">Methyl-directed mismatch repair protein</fullName>
    </alternativeName>
</protein>
<dbReference type="Pfam" id="PF02976">
    <property type="entry name" value="MutH"/>
    <property type="match status" value="1"/>
</dbReference>
<sequence>MIYTAFKALIEIPAFRHQIIEPNMQPPSTPPSSAEALLERCYAIAGLSLGELATLAEVAIPKDLQRHKGWPGMLIERWLGASAGSKPQQDFPELGIELKTIPIDSDFRPLETTYVCFAPLLMPPGITWETSNVRNKLQQVLWLPIEGDRRIPLAERRVATGFMWQPSLQEDTLLQRDWEELTEHIFTGNVESMTSRQGVALHIRPKAANGKVLTDALGPEGERIKTRPRGFYLRKTFTHNILINAFSSP</sequence>
<keyword evidence="10" id="KW-1185">Reference proteome</keyword>
<feature type="domain" description="DNA mismatch repair MutH/Type II restriction enzyme Sau3AI" evidence="8">
    <location>
        <begin position="79"/>
        <end position="177"/>
    </location>
</feature>
<evidence type="ECO:0000256" key="1">
    <source>
        <dbReference type="ARBA" id="ARBA00022490"/>
    </source>
</evidence>
<dbReference type="GO" id="GO:0016787">
    <property type="term" value="F:hydrolase activity"/>
    <property type="evidence" value="ECO:0007669"/>
    <property type="project" value="UniProtKB-KW"/>
</dbReference>
<comment type="similarity">
    <text evidence="7">Belongs to the MutH family.</text>
</comment>
<keyword evidence="3 7" id="KW-0255">Endonuclease</keyword>
<dbReference type="NCBIfam" id="NF003458">
    <property type="entry name" value="PRK05070.1"/>
    <property type="match status" value="1"/>
</dbReference>
<dbReference type="SMART" id="SM00927">
    <property type="entry name" value="MutH"/>
    <property type="match status" value="1"/>
</dbReference>
<evidence type="ECO:0000256" key="6">
    <source>
        <dbReference type="ARBA" id="ARBA00023204"/>
    </source>
</evidence>
<evidence type="ECO:0000313" key="10">
    <source>
        <dbReference type="Proteomes" id="UP000056090"/>
    </source>
</evidence>
<keyword evidence="4 7" id="KW-0227">DNA damage</keyword>
<evidence type="ECO:0000256" key="2">
    <source>
        <dbReference type="ARBA" id="ARBA00022722"/>
    </source>
</evidence>
<dbReference type="GO" id="GO:0003677">
    <property type="term" value="F:DNA binding"/>
    <property type="evidence" value="ECO:0007669"/>
    <property type="project" value="InterPro"/>
</dbReference>
<proteinExistence type="inferred from homology"/>
<keyword evidence="2 7" id="KW-0540">Nuclease</keyword>
<dbReference type="AlphaFoldDB" id="A0A075NYS2"/>
<dbReference type="InterPro" id="IPR037057">
    <property type="entry name" value="DNA_rep_MutH/T2_RE_sf"/>
</dbReference>
<dbReference type="CDD" id="cd00583">
    <property type="entry name" value="MutH-like"/>
    <property type="match status" value="1"/>
</dbReference>
<dbReference type="InterPro" id="IPR011337">
    <property type="entry name" value="DNA_rep_MutH/RE_typeII_Sau3AI"/>
</dbReference>
<dbReference type="HAMAP" id="MF_00759">
    <property type="entry name" value="MutH"/>
    <property type="match status" value="1"/>
</dbReference>
<gene>
    <name evidence="7" type="primary">mutH</name>
    <name evidence="9" type="ORF">EP13_03020</name>
</gene>
<name>A0A075NYS2_9ALTE</name>
<evidence type="ECO:0000256" key="4">
    <source>
        <dbReference type="ARBA" id="ARBA00022763"/>
    </source>
</evidence>
<dbReference type="GO" id="GO:0006298">
    <property type="term" value="P:mismatch repair"/>
    <property type="evidence" value="ECO:0007669"/>
    <property type="project" value="UniProtKB-UniRule"/>
</dbReference>
<dbReference type="InterPro" id="IPR011335">
    <property type="entry name" value="Restrct_endonuc-II-like"/>
</dbReference>
<accession>A0A075NYS2</accession>
<dbReference type="GO" id="GO:0004519">
    <property type="term" value="F:endonuclease activity"/>
    <property type="evidence" value="ECO:0007669"/>
    <property type="project" value="UniProtKB-UniRule"/>
</dbReference>
<keyword evidence="1 7" id="KW-0963">Cytoplasm</keyword>
<organism evidence="9 10">
    <name type="scientific">Alteromonas australica</name>
    <dbReference type="NCBI Taxonomy" id="589873"/>
    <lineage>
        <taxon>Bacteria</taxon>
        <taxon>Pseudomonadati</taxon>
        <taxon>Pseudomonadota</taxon>
        <taxon>Gammaproteobacteria</taxon>
        <taxon>Alteromonadales</taxon>
        <taxon>Alteromonadaceae</taxon>
        <taxon>Alteromonas/Salinimonas group</taxon>
        <taxon>Alteromonas</taxon>
    </lineage>
</organism>
<evidence type="ECO:0000256" key="5">
    <source>
        <dbReference type="ARBA" id="ARBA00022801"/>
    </source>
</evidence>
<evidence type="ECO:0000256" key="7">
    <source>
        <dbReference type="HAMAP-Rule" id="MF_00759"/>
    </source>
</evidence>
<dbReference type="EMBL" id="CP008849">
    <property type="protein sequence ID" value="AIF97745.1"/>
    <property type="molecule type" value="Genomic_DNA"/>
</dbReference>
<keyword evidence="5 7" id="KW-0378">Hydrolase</keyword>
<keyword evidence="6 7" id="KW-0234">DNA repair</keyword>
<comment type="function">
    <text evidence="7">Sequence-specific endonuclease that cleaves unmethylated GATC sequences. It is involved in DNA mismatch repair.</text>
</comment>
<dbReference type="Gene3D" id="3.40.600.10">
    <property type="entry name" value="DNA mismatch repair MutH/Restriction endonuclease, type II"/>
    <property type="match status" value="1"/>
</dbReference>
<dbReference type="SUPFAM" id="SSF52980">
    <property type="entry name" value="Restriction endonuclease-like"/>
    <property type="match status" value="1"/>
</dbReference>
<dbReference type="GO" id="GO:0006304">
    <property type="term" value="P:DNA modification"/>
    <property type="evidence" value="ECO:0007669"/>
    <property type="project" value="InterPro"/>
</dbReference>